<evidence type="ECO:0000313" key="3">
    <source>
        <dbReference type="Proteomes" id="UP001162741"/>
    </source>
</evidence>
<dbReference type="Proteomes" id="UP001162741">
    <property type="component" value="Chromosome"/>
</dbReference>
<organism evidence="2 3">
    <name type="scientific">Chitinophaga horti</name>
    <dbReference type="NCBI Taxonomy" id="2920382"/>
    <lineage>
        <taxon>Bacteria</taxon>
        <taxon>Pseudomonadati</taxon>
        <taxon>Bacteroidota</taxon>
        <taxon>Chitinophagia</taxon>
        <taxon>Chitinophagales</taxon>
        <taxon>Chitinophagaceae</taxon>
        <taxon>Chitinophaga</taxon>
    </lineage>
</organism>
<gene>
    <name evidence="2" type="ORF">MKQ68_02430</name>
</gene>
<evidence type="ECO:0000256" key="1">
    <source>
        <dbReference type="SAM" id="SignalP"/>
    </source>
</evidence>
<feature type="signal peptide" evidence="1">
    <location>
        <begin position="1"/>
        <end position="23"/>
    </location>
</feature>
<dbReference type="RefSeq" id="WP_264281925.1">
    <property type="nucleotide sequence ID" value="NZ_CP107006.1"/>
</dbReference>
<feature type="chain" id="PRO_5045504582" description="Membrane or secreted protein" evidence="1">
    <location>
        <begin position="24"/>
        <end position="237"/>
    </location>
</feature>
<protein>
    <recommendedName>
        <fullName evidence="4">Membrane or secreted protein</fullName>
    </recommendedName>
</protein>
<evidence type="ECO:0000313" key="2">
    <source>
        <dbReference type="EMBL" id="UYQ93950.1"/>
    </source>
</evidence>
<sequence length="237" mass="26358">MKRIFSMLCLLLCTLLFTHAATAQSIKGAWQMKNGGSATVTLVITDDYFMQSAFDKDSKAFYSSLGGKYKDAGNGMLEVVMEFNTEDKNLVGQTFQAGFKVTGSDLQITVDGDTQEWTRIDDGKAPLQGVWRISQREQEGKMNPITLAPRRTLKILSGSRFQWAAINIETGEFFGTGGGTYTFKDGKYTENIEFFSRDSSRVGMSLSFDGKLDGDNWHHSGLSSKGDKISEIWTRTK</sequence>
<evidence type="ECO:0008006" key="4">
    <source>
        <dbReference type="Google" id="ProtNLM"/>
    </source>
</evidence>
<keyword evidence="3" id="KW-1185">Reference proteome</keyword>
<accession>A0ABY6J2R6</accession>
<dbReference type="Gene3D" id="2.40.128.490">
    <property type="entry name" value="Uncharacterised protein PF14869, DUF4488"/>
    <property type="match status" value="1"/>
</dbReference>
<name>A0ABY6J2R6_9BACT</name>
<keyword evidence="1" id="KW-0732">Signal</keyword>
<dbReference type="EMBL" id="CP107006">
    <property type="protein sequence ID" value="UYQ93950.1"/>
    <property type="molecule type" value="Genomic_DNA"/>
</dbReference>
<proteinExistence type="predicted"/>
<reference evidence="2" key="1">
    <citation type="submission" date="2022-10" db="EMBL/GenBank/DDBJ databases">
        <title>Chitinophaga sp. nov., isolated from soil.</title>
        <authorList>
            <person name="Jeon C.O."/>
        </authorList>
    </citation>
    <scope>NUCLEOTIDE SEQUENCE</scope>
    <source>
        <strain evidence="2">R8</strain>
    </source>
</reference>